<protein>
    <submittedName>
        <fullName evidence="5">GntR family transcriptional regulator</fullName>
    </submittedName>
</protein>
<dbReference type="InterPro" id="IPR036390">
    <property type="entry name" value="WH_DNA-bd_sf"/>
</dbReference>
<dbReference type="InterPro" id="IPR050679">
    <property type="entry name" value="Bact_HTH_transcr_reg"/>
</dbReference>
<evidence type="ECO:0000259" key="4">
    <source>
        <dbReference type="PROSITE" id="PS50949"/>
    </source>
</evidence>
<evidence type="ECO:0000256" key="1">
    <source>
        <dbReference type="ARBA" id="ARBA00023015"/>
    </source>
</evidence>
<keyword evidence="2" id="KW-0238">DNA-binding</keyword>
<dbReference type="PRINTS" id="PR00035">
    <property type="entry name" value="HTHGNTR"/>
</dbReference>
<feature type="domain" description="HTH gntR-type" evidence="4">
    <location>
        <begin position="3"/>
        <end position="71"/>
    </location>
</feature>
<organism evidence="5 6">
    <name type="scientific">Nocardiopsis composta</name>
    <dbReference type="NCBI Taxonomy" id="157465"/>
    <lineage>
        <taxon>Bacteria</taxon>
        <taxon>Bacillati</taxon>
        <taxon>Actinomycetota</taxon>
        <taxon>Actinomycetes</taxon>
        <taxon>Streptosporangiales</taxon>
        <taxon>Nocardiopsidaceae</taxon>
        <taxon>Nocardiopsis</taxon>
    </lineage>
</organism>
<dbReference type="PANTHER" id="PTHR44846:SF17">
    <property type="entry name" value="GNTR-FAMILY TRANSCRIPTIONAL REGULATOR"/>
    <property type="match status" value="1"/>
</dbReference>
<dbReference type="InterPro" id="IPR011663">
    <property type="entry name" value="UTRA"/>
</dbReference>
<dbReference type="InterPro" id="IPR036388">
    <property type="entry name" value="WH-like_DNA-bd_sf"/>
</dbReference>
<dbReference type="GO" id="GO:0045892">
    <property type="term" value="P:negative regulation of DNA-templated transcription"/>
    <property type="evidence" value="ECO:0007669"/>
    <property type="project" value="TreeGrafter"/>
</dbReference>
<comment type="caution">
    <text evidence="5">The sequence shown here is derived from an EMBL/GenBank/DDBJ whole genome shotgun (WGS) entry which is preliminary data.</text>
</comment>
<evidence type="ECO:0000313" key="6">
    <source>
        <dbReference type="Proteomes" id="UP000572635"/>
    </source>
</evidence>
<keyword evidence="1" id="KW-0805">Transcription regulation</keyword>
<dbReference type="SUPFAM" id="SSF64288">
    <property type="entry name" value="Chorismate lyase-like"/>
    <property type="match status" value="1"/>
</dbReference>
<dbReference type="SUPFAM" id="SSF46785">
    <property type="entry name" value="Winged helix' DNA-binding domain"/>
    <property type="match status" value="1"/>
</dbReference>
<dbReference type="EMBL" id="JACHDB010000001">
    <property type="protein sequence ID" value="MBB5434516.1"/>
    <property type="molecule type" value="Genomic_DNA"/>
</dbReference>
<dbReference type="PROSITE" id="PS50949">
    <property type="entry name" value="HTH_GNTR"/>
    <property type="match status" value="1"/>
</dbReference>
<dbReference type="Gene3D" id="1.10.10.10">
    <property type="entry name" value="Winged helix-like DNA-binding domain superfamily/Winged helix DNA-binding domain"/>
    <property type="match status" value="1"/>
</dbReference>
<keyword evidence="3" id="KW-0804">Transcription</keyword>
<dbReference type="PANTHER" id="PTHR44846">
    <property type="entry name" value="MANNOSYL-D-GLYCERATE TRANSPORT/METABOLISM SYSTEM REPRESSOR MNGR-RELATED"/>
    <property type="match status" value="1"/>
</dbReference>
<dbReference type="GO" id="GO:0003700">
    <property type="term" value="F:DNA-binding transcription factor activity"/>
    <property type="evidence" value="ECO:0007669"/>
    <property type="project" value="InterPro"/>
</dbReference>
<reference evidence="5 6" key="1">
    <citation type="submission" date="2020-08" db="EMBL/GenBank/DDBJ databases">
        <title>Sequencing the genomes of 1000 actinobacteria strains.</title>
        <authorList>
            <person name="Klenk H.-P."/>
        </authorList>
    </citation>
    <scope>NUCLEOTIDE SEQUENCE [LARGE SCALE GENOMIC DNA]</scope>
    <source>
        <strain evidence="5 6">DSM 44551</strain>
    </source>
</reference>
<dbReference type="AlphaFoldDB" id="A0A7W8VFF7"/>
<gene>
    <name evidence="5" type="ORF">HDA36_004600</name>
</gene>
<proteinExistence type="predicted"/>
<dbReference type="InterPro" id="IPR028978">
    <property type="entry name" value="Chorismate_lyase_/UTRA_dom_sf"/>
</dbReference>
<evidence type="ECO:0000313" key="5">
    <source>
        <dbReference type="EMBL" id="MBB5434516.1"/>
    </source>
</evidence>
<evidence type="ECO:0000256" key="3">
    <source>
        <dbReference type="ARBA" id="ARBA00023163"/>
    </source>
</evidence>
<dbReference type="Gene3D" id="3.40.1410.10">
    <property type="entry name" value="Chorismate lyase-like"/>
    <property type="match status" value="1"/>
</dbReference>
<sequence length="269" mass="29097">MTASKKHDVADRLRAALDRGEYAPGDRLPRSAELAARFGVSAATVRSALHILQDEGRVSVHPGRGAFVRGYRPTLHLATDVQGARDSERFEAGYAALLRELGHPSVTEEIKVGIEEMRPKTAKRLGGPEPSGGTGALAVVRSCDRFVDGVLWESQTSHLPYAIAGDTELMAPERISRGVDQVLAELGHPRDWAWDAVGARMPTPAEAERFGLGPGVALLVQERTVYSARTAVRFTETVMPADRHQLVYADPTAPSELLLLAADVSIFET</sequence>
<dbReference type="GO" id="GO:0003677">
    <property type="term" value="F:DNA binding"/>
    <property type="evidence" value="ECO:0007669"/>
    <property type="project" value="UniProtKB-KW"/>
</dbReference>
<name>A0A7W8VFF7_9ACTN</name>
<dbReference type="SMART" id="SM00345">
    <property type="entry name" value="HTH_GNTR"/>
    <property type="match status" value="1"/>
</dbReference>
<dbReference type="SMART" id="SM00866">
    <property type="entry name" value="UTRA"/>
    <property type="match status" value="1"/>
</dbReference>
<dbReference type="CDD" id="cd07377">
    <property type="entry name" value="WHTH_GntR"/>
    <property type="match status" value="1"/>
</dbReference>
<dbReference type="Proteomes" id="UP000572635">
    <property type="component" value="Unassembled WGS sequence"/>
</dbReference>
<dbReference type="InterPro" id="IPR000524">
    <property type="entry name" value="Tscrpt_reg_HTH_GntR"/>
</dbReference>
<dbReference type="Pfam" id="PF00392">
    <property type="entry name" value="GntR"/>
    <property type="match status" value="1"/>
</dbReference>
<keyword evidence="6" id="KW-1185">Reference proteome</keyword>
<dbReference type="RefSeq" id="WP_184395193.1">
    <property type="nucleotide sequence ID" value="NZ_BAAAJD010000122.1"/>
</dbReference>
<evidence type="ECO:0000256" key="2">
    <source>
        <dbReference type="ARBA" id="ARBA00023125"/>
    </source>
</evidence>
<dbReference type="Pfam" id="PF07702">
    <property type="entry name" value="UTRA"/>
    <property type="match status" value="1"/>
</dbReference>
<accession>A0A7W8VFF7</accession>